<gene>
    <name evidence="2" type="ORF">NCTC10172_01349</name>
</gene>
<organism evidence="2 3">
    <name type="scientific">Acholeplasma hippikon</name>
    <dbReference type="NCBI Taxonomy" id="264636"/>
    <lineage>
        <taxon>Bacteria</taxon>
        <taxon>Bacillati</taxon>
        <taxon>Mycoplasmatota</taxon>
        <taxon>Mollicutes</taxon>
        <taxon>Acholeplasmatales</taxon>
        <taxon>Acholeplasmataceae</taxon>
        <taxon>Acholeplasma</taxon>
    </lineage>
</organism>
<feature type="domain" description="SGNH hydrolase-type esterase" evidence="1">
    <location>
        <begin position="55"/>
        <end position="204"/>
    </location>
</feature>
<dbReference type="SUPFAM" id="SSF52266">
    <property type="entry name" value="SGNH hydrolase"/>
    <property type="match status" value="1"/>
</dbReference>
<dbReference type="KEGG" id="ahk:NCTC10172_01349"/>
<reference evidence="2 3" key="1">
    <citation type="submission" date="2019-01" db="EMBL/GenBank/DDBJ databases">
        <authorList>
            <consortium name="Pathogen Informatics"/>
        </authorList>
    </citation>
    <scope>NUCLEOTIDE SEQUENCE [LARGE SCALE GENOMIC DNA]</scope>
    <source>
        <strain evidence="2 3">NCTC10172</strain>
    </source>
</reference>
<dbReference type="PANTHER" id="PTHR30383:SF5">
    <property type="entry name" value="SGNH HYDROLASE-TYPE ESTERASE DOMAIN-CONTAINING PROTEIN"/>
    <property type="match status" value="1"/>
</dbReference>
<dbReference type="Gene3D" id="3.40.50.1110">
    <property type="entry name" value="SGNH hydrolase"/>
    <property type="match status" value="1"/>
</dbReference>
<accession>A0A449BLG2</accession>
<protein>
    <submittedName>
        <fullName evidence="2">GDSL-like Lipase/Acylhydrolase</fullName>
    </submittedName>
</protein>
<dbReference type="InterPro" id="IPR051532">
    <property type="entry name" value="Ester_Hydrolysis_Enzymes"/>
</dbReference>
<proteinExistence type="predicted"/>
<keyword evidence="3" id="KW-1185">Reference proteome</keyword>
<evidence type="ECO:0000313" key="2">
    <source>
        <dbReference type="EMBL" id="VEU83274.1"/>
    </source>
</evidence>
<dbReference type="AlphaFoldDB" id="A0A449BLG2"/>
<keyword evidence="2" id="KW-0378">Hydrolase</keyword>
<dbReference type="RefSeq" id="WP_035368751.1">
    <property type="nucleotide sequence ID" value="NZ_LR215050.1"/>
</dbReference>
<evidence type="ECO:0000313" key="3">
    <source>
        <dbReference type="Proteomes" id="UP000290909"/>
    </source>
</evidence>
<dbReference type="InterPro" id="IPR036514">
    <property type="entry name" value="SGNH_hydro_sf"/>
</dbReference>
<dbReference type="Proteomes" id="UP000290909">
    <property type="component" value="Chromosome"/>
</dbReference>
<dbReference type="EMBL" id="LR215050">
    <property type="protein sequence ID" value="VEU83274.1"/>
    <property type="molecule type" value="Genomic_DNA"/>
</dbReference>
<evidence type="ECO:0000259" key="1">
    <source>
        <dbReference type="Pfam" id="PF13472"/>
    </source>
</evidence>
<dbReference type="InterPro" id="IPR013830">
    <property type="entry name" value="SGNH_hydro"/>
</dbReference>
<dbReference type="STRING" id="1408416.GCA_000702765_00512"/>
<dbReference type="PANTHER" id="PTHR30383">
    <property type="entry name" value="THIOESTERASE 1/PROTEASE 1/LYSOPHOSPHOLIPASE L1"/>
    <property type="match status" value="1"/>
</dbReference>
<sequence>MLTIQELQALRDMINKTSSAVIEKYKKINNKDSEILFIGDSMVEYFSTSTAFAGQKISNRGVAGATSKLILDNLDDITGEIDPKKIFLSVGSNNLVLLEENPEEAALGVKKLIDELMYIYPFATIYYLSTTPVVSTSSKVYKKLYVAGRKNEDNQKINEIIKSYCNNENLVFINQYDSLLDSEGFLREDITPDGIHLNKKGYEIYASNIIPYLKETC</sequence>
<dbReference type="Pfam" id="PF13472">
    <property type="entry name" value="Lipase_GDSL_2"/>
    <property type="match status" value="1"/>
</dbReference>
<name>A0A449BLG2_9MOLU</name>
<dbReference type="GO" id="GO:0004622">
    <property type="term" value="F:phosphatidylcholine lysophospholipase activity"/>
    <property type="evidence" value="ECO:0007669"/>
    <property type="project" value="TreeGrafter"/>
</dbReference>